<evidence type="ECO:0000256" key="1">
    <source>
        <dbReference type="ARBA" id="ARBA00000085"/>
    </source>
</evidence>
<dbReference type="SUPFAM" id="SSF47384">
    <property type="entry name" value="Homodimeric domain of signal transducing histidine kinase"/>
    <property type="match status" value="1"/>
</dbReference>
<dbReference type="PROSITE" id="PS50113">
    <property type="entry name" value="PAC"/>
    <property type="match status" value="1"/>
</dbReference>
<dbReference type="InterPro" id="IPR003661">
    <property type="entry name" value="HisK_dim/P_dom"/>
</dbReference>
<dbReference type="SUPFAM" id="SSF55781">
    <property type="entry name" value="GAF domain-like"/>
    <property type="match status" value="2"/>
</dbReference>
<comment type="catalytic activity">
    <reaction evidence="1">
        <text>ATP + protein L-histidine = ADP + protein N-phospho-L-histidine.</text>
        <dbReference type="EC" id="2.7.13.3"/>
    </reaction>
</comment>
<evidence type="ECO:0000259" key="3">
    <source>
        <dbReference type="PROSITE" id="PS50112"/>
    </source>
</evidence>
<evidence type="ECO:0000313" key="5">
    <source>
        <dbReference type="EMBL" id="MBC8316656.1"/>
    </source>
</evidence>
<dbReference type="Gene3D" id="1.10.287.130">
    <property type="match status" value="1"/>
</dbReference>
<dbReference type="EC" id="2.7.13.3" evidence="2"/>
<evidence type="ECO:0000256" key="2">
    <source>
        <dbReference type="ARBA" id="ARBA00012438"/>
    </source>
</evidence>
<dbReference type="SMART" id="SM00388">
    <property type="entry name" value="HisKA"/>
    <property type="match status" value="1"/>
</dbReference>
<dbReference type="Gene3D" id="3.30.450.20">
    <property type="entry name" value="PAS domain"/>
    <property type="match status" value="1"/>
</dbReference>
<feature type="domain" description="PAS" evidence="3">
    <location>
        <begin position="349"/>
        <end position="401"/>
    </location>
</feature>
<dbReference type="CDD" id="cd00082">
    <property type="entry name" value="HisKA"/>
    <property type="match status" value="1"/>
</dbReference>
<dbReference type="Pfam" id="PF08448">
    <property type="entry name" value="PAS_4"/>
    <property type="match status" value="1"/>
</dbReference>
<evidence type="ECO:0000313" key="6">
    <source>
        <dbReference type="Proteomes" id="UP000614424"/>
    </source>
</evidence>
<name>A0A8J6TBA0_9BACT</name>
<dbReference type="Pfam" id="PF13185">
    <property type="entry name" value="GAF_2"/>
    <property type="match status" value="2"/>
</dbReference>
<sequence>MKTVTVPSTEQEYLKIFQKVTKLISMVLDPQQVMDMVVHRLPGLLDVDAATIRLLDSSTNTFVLGAAHGLSDEYLSRGSIDTEESMEMIMSGNPVAKTALDTDPHYQHSAEAARESIKSVLALPITFQGHIIGIMRLLTRSTRVFTAMEISFSMALAEQIGVAVSNARLFTEMENQVDFLQEVKEISRLVNSTLNLNEILQTIVDKLPKVMGMKACTIRLLQPETNQLELVAATGLSDEYLKRGQVKRENSIFDVLKGEPVAIYDASNDARVRYHDSMEKEGIKSILAVPIKNGPEIIGVLRLLTAEHHCFSSSEVNFAATLAEEGGNAIQNARTYQKITLLFNQIEANERFLQNIIDSLWAQLIVLDTRKHVVMANRRFLEENAFSEEEVLGRPYNLISPWDNPEESMCPVDLILSGGEKTTSTIHKVKEGNDQWLEQSIYPILDDKGKVEFVIFTVRDITTQQLLEQEKMERMKLKGILEIAGTVAHELNSPLFAALGTAQLMRDDIQSEALLEDLDMIIRNMKQMAELTKKMITMTGFETKDYVDNAKIVEFK</sequence>
<dbReference type="Pfam" id="PF00512">
    <property type="entry name" value="HisKA"/>
    <property type="match status" value="1"/>
</dbReference>
<dbReference type="InterPro" id="IPR035965">
    <property type="entry name" value="PAS-like_dom_sf"/>
</dbReference>
<dbReference type="InterPro" id="IPR003018">
    <property type="entry name" value="GAF"/>
</dbReference>
<dbReference type="SMART" id="SM00065">
    <property type="entry name" value="GAF"/>
    <property type="match status" value="2"/>
</dbReference>
<dbReference type="InterPro" id="IPR036097">
    <property type="entry name" value="HisK_dim/P_sf"/>
</dbReference>
<dbReference type="InterPro" id="IPR029016">
    <property type="entry name" value="GAF-like_dom_sf"/>
</dbReference>
<organism evidence="5 6">
    <name type="scientific">Candidatus Desulfobia pelagia</name>
    <dbReference type="NCBI Taxonomy" id="2841692"/>
    <lineage>
        <taxon>Bacteria</taxon>
        <taxon>Pseudomonadati</taxon>
        <taxon>Thermodesulfobacteriota</taxon>
        <taxon>Desulfobulbia</taxon>
        <taxon>Desulfobulbales</taxon>
        <taxon>Desulfobulbaceae</taxon>
        <taxon>Candidatus Desulfobia</taxon>
    </lineage>
</organism>
<dbReference type="InterPro" id="IPR000014">
    <property type="entry name" value="PAS"/>
</dbReference>
<feature type="domain" description="PAC" evidence="4">
    <location>
        <begin position="420"/>
        <end position="473"/>
    </location>
</feature>
<dbReference type="PANTHER" id="PTHR43155">
    <property type="entry name" value="CYCLIC DI-GMP PHOSPHODIESTERASE PA4108-RELATED"/>
    <property type="match status" value="1"/>
</dbReference>
<protein>
    <recommendedName>
        <fullName evidence="2">histidine kinase</fullName>
        <ecNumber evidence="2">2.7.13.3</ecNumber>
    </recommendedName>
</protein>
<dbReference type="Proteomes" id="UP000614424">
    <property type="component" value="Unassembled WGS sequence"/>
</dbReference>
<dbReference type="PANTHER" id="PTHR43155:SF2">
    <property type="entry name" value="CYCLIC DI-GMP PHOSPHODIESTERASE PA4108"/>
    <property type="match status" value="1"/>
</dbReference>
<dbReference type="InterPro" id="IPR000700">
    <property type="entry name" value="PAS-assoc_C"/>
</dbReference>
<evidence type="ECO:0000259" key="4">
    <source>
        <dbReference type="PROSITE" id="PS50113"/>
    </source>
</evidence>
<dbReference type="AlphaFoldDB" id="A0A8J6TBA0"/>
<accession>A0A8J6TBA0</accession>
<reference evidence="5 6" key="1">
    <citation type="submission" date="2020-08" db="EMBL/GenBank/DDBJ databases">
        <title>Bridging the membrane lipid divide: bacteria of the FCB group superphylum have the potential to synthesize archaeal ether lipids.</title>
        <authorList>
            <person name="Villanueva L."/>
            <person name="Von Meijenfeldt F.A.B."/>
            <person name="Westbye A.B."/>
            <person name="Yadav S."/>
            <person name="Hopmans E.C."/>
            <person name="Dutilh B.E."/>
            <person name="Sinninghe Damste J.S."/>
        </authorList>
    </citation>
    <scope>NUCLEOTIDE SEQUENCE [LARGE SCALE GENOMIC DNA]</scope>
    <source>
        <strain evidence="5">NIOZ-UU47</strain>
    </source>
</reference>
<dbReference type="CDD" id="cd00130">
    <property type="entry name" value="PAS"/>
    <property type="match status" value="1"/>
</dbReference>
<dbReference type="EMBL" id="JACNJZ010000045">
    <property type="protein sequence ID" value="MBC8316656.1"/>
    <property type="molecule type" value="Genomic_DNA"/>
</dbReference>
<dbReference type="InterPro" id="IPR013656">
    <property type="entry name" value="PAS_4"/>
</dbReference>
<dbReference type="NCBIfam" id="TIGR00229">
    <property type="entry name" value="sensory_box"/>
    <property type="match status" value="1"/>
</dbReference>
<dbReference type="Gene3D" id="3.30.450.40">
    <property type="match status" value="2"/>
</dbReference>
<comment type="caution">
    <text evidence="5">The sequence shown here is derived from an EMBL/GenBank/DDBJ whole genome shotgun (WGS) entry which is preliminary data.</text>
</comment>
<dbReference type="SUPFAM" id="SSF55785">
    <property type="entry name" value="PYP-like sensor domain (PAS domain)"/>
    <property type="match status" value="1"/>
</dbReference>
<dbReference type="GO" id="GO:0000155">
    <property type="term" value="F:phosphorelay sensor kinase activity"/>
    <property type="evidence" value="ECO:0007669"/>
    <property type="project" value="InterPro"/>
</dbReference>
<gene>
    <name evidence="5" type="ORF">H8E41_02035</name>
</gene>
<proteinExistence type="predicted"/>
<dbReference type="PROSITE" id="PS50112">
    <property type="entry name" value="PAS"/>
    <property type="match status" value="1"/>
</dbReference>